<evidence type="ECO:0000313" key="2">
    <source>
        <dbReference type="Proteomes" id="UP000886501"/>
    </source>
</evidence>
<keyword evidence="2" id="KW-1185">Reference proteome</keyword>
<proteinExistence type="predicted"/>
<organism evidence="1 2">
    <name type="scientific">Thelephora ganbajun</name>
    <name type="common">Ganba fungus</name>
    <dbReference type="NCBI Taxonomy" id="370292"/>
    <lineage>
        <taxon>Eukaryota</taxon>
        <taxon>Fungi</taxon>
        <taxon>Dikarya</taxon>
        <taxon>Basidiomycota</taxon>
        <taxon>Agaricomycotina</taxon>
        <taxon>Agaricomycetes</taxon>
        <taxon>Thelephorales</taxon>
        <taxon>Thelephoraceae</taxon>
        <taxon>Thelephora</taxon>
    </lineage>
</organism>
<name>A0ACB6ZTH7_THEGA</name>
<reference evidence="1" key="1">
    <citation type="submission" date="2019-10" db="EMBL/GenBank/DDBJ databases">
        <authorList>
            <consortium name="DOE Joint Genome Institute"/>
            <person name="Kuo A."/>
            <person name="Miyauchi S."/>
            <person name="Kiss E."/>
            <person name="Drula E."/>
            <person name="Kohler A."/>
            <person name="Sanchez-Garcia M."/>
            <person name="Andreopoulos B."/>
            <person name="Barry K.W."/>
            <person name="Bonito G."/>
            <person name="Buee M."/>
            <person name="Carver A."/>
            <person name="Chen C."/>
            <person name="Cichocki N."/>
            <person name="Clum A."/>
            <person name="Culley D."/>
            <person name="Crous P.W."/>
            <person name="Fauchery L."/>
            <person name="Girlanda M."/>
            <person name="Hayes R."/>
            <person name="Keri Z."/>
            <person name="Labutti K."/>
            <person name="Lipzen A."/>
            <person name="Lombard V."/>
            <person name="Magnuson J."/>
            <person name="Maillard F."/>
            <person name="Morin E."/>
            <person name="Murat C."/>
            <person name="Nolan M."/>
            <person name="Ohm R."/>
            <person name="Pangilinan J."/>
            <person name="Pereira M."/>
            <person name="Perotto S."/>
            <person name="Peter M."/>
            <person name="Riley R."/>
            <person name="Sitrit Y."/>
            <person name="Stielow B."/>
            <person name="Szollosi G."/>
            <person name="Zifcakova L."/>
            <person name="Stursova M."/>
            <person name="Spatafora J.W."/>
            <person name="Tedersoo L."/>
            <person name="Vaario L.-M."/>
            <person name="Yamada A."/>
            <person name="Yan M."/>
            <person name="Wang P."/>
            <person name="Xu J."/>
            <person name="Bruns T."/>
            <person name="Baldrian P."/>
            <person name="Vilgalys R."/>
            <person name="Henrissat B."/>
            <person name="Grigoriev I.V."/>
            <person name="Hibbett D."/>
            <person name="Nagy L.G."/>
            <person name="Martin F.M."/>
        </authorList>
    </citation>
    <scope>NUCLEOTIDE SEQUENCE</scope>
    <source>
        <strain evidence="1">P2</strain>
    </source>
</reference>
<keyword evidence="1" id="KW-0645">Protease</keyword>
<dbReference type="EMBL" id="MU117966">
    <property type="protein sequence ID" value="KAF9652956.1"/>
    <property type="molecule type" value="Genomic_DNA"/>
</dbReference>
<protein>
    <submittedName>
        <fullName evidence="1">Acid protease</fullName>
    </submittedName>
</protein>
<gene>
    <name evidence="1" type="ORF">BDM02DRAFT_3088145</name>
</gene>
<evidence type="ECO:0000313" key="1">
    <source>
        <dbReference type="EMBL" id="KAF9652956.1"/>
    </source>
</evidence>
<comment type="caution">
    <text evidence="1">The sequence shown here is derived from an EMBL/GenBank/DDBJ whole genome shotgun (WGS) entry which is preliminary data.</text>
</comment>
<dbReference type="Proteomes" id="UP000886501">
    <property type="component" value="Unassembled WGS sequence"/>
</dbReference>
<accession>A0ACB6ZTH7</accession>
<keyword evidence="1" id="KW-0378">Hydrolase</keyword>
<reference evidence="1" key="2">
    <citation type="journal article" date="2020" name="Nat. Commun.">
        <title>Large-scale genome sequencing of mycorrhizal fungi provides insights into the early evolution of symbiotic traits.</title>
        <authorList>
            <person name="Miyauchi S."/>
            <person name="Kiss E."/>
            <person name="Kuo A."/>
            <person name="Drula E."/>
            <person name="Kohler A."/>
            <person name="Sanchez-Garcia M."/>
            <person name="Morin E."/>
            <person name="Andreopoulos B."/>
            <person name="Barry K.W."/>
            <person name="Bonito G."/>
            <person name="Buee M."/>
            <person name="Carver A."/>
            <person name="Chen C."/>
            <person name="Cichocki N."/>
            <person name="Clum A."/>
            <person name="Culley D."/>
            <person name="Crous P.W."/>
            <person name="Fauchery L."/>
            <person name="Girlanda M."/>
            <person name="Hayes R.D."/>
            <person name="Keri Z."/>
            <person name="LaButti K."/>
            <person name="Lipzen A."/>
            <person name="Lombard V."/>
            <person name="Magnuson J."/>
            <person name="Maillard F."/>
            <person name="Murat C."/>
            <person name="Nolan M."/>
            <person name="Ohm R.A."/>
            <person name="Pangilinan J."/>
            <person name="Pereira M.F."/>
            <person name="Perotto S."/>
            <person name="Peter M."/>
            <person name="Pfister S."/>
            <person name="Riley R."/>
            <person name="Sitrit Y."/>
            <person name="Stielow J.B."/>
            <person name="Szollosi G."/>
            <person name="Zifcakova L."/>
            <person name="Stursova M."/>
            <person name="Spatafora J.W."/>
            <person name="Tedersoo L."/>
            <person name="Vaario L.M."/>
            <person name="Yamada A."/>
            <person name="Yan M."/>
            <person name="Wang P."/>
            <person name="Xu J."/>
            <person name="Bruns T."/>
            <person name="Baldrian P."/>
            <person name="Vilgalys R."/>
            <person name="Dunand C."/>
            <person name="Henrissat B."/>
            <person name="Grigoriev I.V."/>
            <person name="Hibbett D."/>
            <person name="Nagy L.G."/>
            <person name="Martin F.M."/>
        </authorList>
    </citation>
    <scope>NUCLEOTIDE SEQUENCE</scope>
    <source>
        <strain evidence="1">P2</strain>
    </source>
</reference>
<sequence>MKTFLLLSIVPLLPSCLDFVGAAQLEIHGRSPRWEDNAFAVAQKRGLTFDKRSNIHTDHGVGILTNSDDITYYSSLTLGGKVFEVLIDTVHIDRALFPITSADLWVGGNVPGSKSSGKSAKVQYAVGAAEGPIQFADLEFLGFNVSDQAFISATGKDDGMGLIGLGPNRGSSIKQVLKSSAGNAVLDRIFLSDTSTPNFLTVLLGRSHDPTDLYPGNITIGELIPGFENVTQMPKLPVAEVSLRAQNDQHWQILLDQDGITGPDSKVINVTSIVDGGKRLNAVLDTGFTLTQVPRQIADAIYGRVPGATFGAVGRGVGETWKVPCDAEVNLTFSIGGVIYPIHPLDISLDWSENGTQLCIGSFQPRVINDDNYDMILGMSFLRNVYMLVNFGDFIDGKEGKTADPYVQLLPTTSDTTEAHNDFVQVRLKGVDSTKDQSLLDTFTPSGPPDVKKTNSNNAFPDWLDKNKVILIAVGASLGGVLLILFAVLCFCRRTNGGYQRMHDPVPSA</sequence>